<accession>A0A2S5AE44</accession>
<feature type="signal peptide" evidence="2">
    <location>
        <begin position="1"/>
        <end position="17"/>
    </location>
</feature>
<dbReference type="Pfam" id="PF20434">
    <property type="entry name" value="BD-FAE"/>
    <property type="match status" value="1"/>
</dbReference>
<keyword evidence="2" id="KW-0732">Signal</keyword>
<dbReference type="Proteomes" id="UP000237310">
    <property type="component" value="Unassembled WGS sequence"/>
</dbReference>
<dbReference type="PANTHER" id="PTHR48081:SF13">
    <property type="entry name" value="ALPHA_BETA HYDROLASE"/>
    <property type="match status" value="1"/>
</dbReference>
<organism evidence="4 5">
    <name type="scientific">Flavobacterium alvei</name>
    <dbReference type="NCBI Taxonomy" id="2080416"/>
    <lineage>
        <taxon>Bacteria</taxon>
        <taxon>Pseudomonadati</taxon>
        <taxon>Bacteroidota</taxon>
        <taxon>Flavobacteriia</taxon>
        <taxon>Flavobacteriales</taxon>
        <taxon>Flavobacteriaceae</taxon>
        <taxon>Flavobacterium</taxon>
    </lineage>
</organism>
<proteinExistence type="predicted"/>
<sequence length="311" mass="35381">MKKILFLFLLFTKVAFAQSHFPVDTTYTVKSVYDKVKKDHPYISYVPTRSYETVNQKKEIVYKKIKDRELHLDAYYNKTKKQNPAIVIIHGGGWRSGNKSQMETFAIEMASKGYSCFNIEFRLSMEAPYPAAIFDVKNAIQYIKKNARKFNVDTTKVAVLGCSSGGQMASLIGTTNGKKEFEDSKTVSKFSSKVNAIVDVDGTLAFKHRESVEGKVAGLWLGGSYEEIPSIWEQAAPLNQADKNTPPILFICSSIPRFHAGRDDMIAILNKYGIYSEIQTIPNSPHSFWFLNPWFDETIKYTTHFLDKIFK</sequence>
<dbReference type="InterPro" id="IPR049492">
    <property type="entry name" value="BD-FAE-like_dom"/>
</dbReference>
<evidence type="ECO:0000259" key="3">
    <source>
        <dbReference type="Pfam" id="PF20434"/>
    </source>
</evidence>
<evidence type="ECO:0000313" key="4">
    <source>
        <dbReference type="EMBL" id="POY40795.1"/>
    </source>
</evidence>
<dbReference type="Gene3D" id="3.40.50.1820">
    <property type="entry name" value="alpha/beta hydrolase"/>
    <property type="match status" value="1"/>
</dbReference>
<dbReference type="PANTHER" id="PTHR48081">
    <property type="entry name" value="AB HYDROLASE SUPERFAMILY PROTEIN C4A8.06C"/>
    <property type="match status" value="1"/>
</dbReference>
<dbReference type="OrthoDB" id="9777975at2"/>
<name>A0A2S5AE44_9FLAO</name>
<keyword evidence="1" id="KW-0378">Hydrolase</keyword>
<dbReference type="EMBL" id="PQVG01000002">
    <property type="protein sequence ID" value="POY40795.1"/>
    <property type="molecule type" value="Genomic_DNA"/>
</dbReference>
<dbReference type="RefSeq" id="WP_103804981.1">
    <property type="nucleotide sequence ID" value="NZ_PQVG01000002.1"/>
</dbReference>
<evidence type="ECO:0000313" key="5">
    <source>
        <dbReference type="Proteomes" id="UP000237310"/>
    </source>
</evidence>
<dbReference type="InterPro" id="IPR050300">
    <property type="entry name" value="GDXG_lipolytic_enzyme"/>
</dbReference>
<protein>
    <submittedName>
        <fullName evidence="4">Esterase</fullName>
    </submittedName>
</protein>
<dbReference type="AlphaFoldDB" id="A0A2S5AE44"/>
<evidence type="ECO:0000256" key="2">
    <source>
        <dbReference type="SAM" id="SignalP"/>
    </source>
</evidence>
<feature type="domain" description="BD-FAE-like" evidence="3">
    <location>
        <begin position="72"/>
        <end position="251"/>
    </location>
</feature>
<comment type="caution">
    <text evidence="4">The sequence shown here is derived from an EMBL/GenBank/DDBJ whole genome shotgun (WGS) entry which is preliminary data.</text>
</comment>
<evidence type="ECO:0000256" key="1">
    <source>
        <dbReference type="ARBA" id="ARBA00022801"/>
    </source>
</evidence>
<dbReference type="SUPFAM" id="SSF53474">
    <property type="entry name" value="alpha/beta-Hydrolases"/>
    <property type="match status" value="1"/>
</dbReference>
<gene>
    <name evidence="4" type="ORF">C3L50_04675</name>
</gene>
<keyword evidence="5" id="KW-1185">Reference proteome</keyword>
<dbReference type="InterPro" id="IPR029058">
    <property type="entry name" value="AB_hydrolase_fold"/>
</dbReference>
<feature type="chain" id="PRO_5015676738" evidence="2">
    <location>
        <begin position="18"/>
        <end position="311"/>
    </location>
</feature>
<reference evidence="4 5" key="1">
    <citation type="submission" date="2018-01" db="EMBL/GenBank/DDBJ databases">
        <authorList>
            <person name="Gaut B.S."/>
            <person name="Morton B.R."/>
            <person name="Clegg M.T."/>
            <person name="Duvall M.R."/>
        </authorList>
    </citation>
    <scope>NUCLEOTIDE SEQUENCE [LARGE SCALE GENOMIC DNA]</scope>
    <source>
        <strain evidence="4 5">HR-AY</strain>
    </source>
</reference>
<dbReference type="GO" id="GO:0016787">
    <property type="term" value="F:hydrolase activity"/>
    <property type="evidence" value="ECO:0007669"/>
    <property type="project" value="UniProtKB-KW"/>
</dbReference>